<feature type="coiled-coil region" evidence="1">
    <location>
        <begin position="29"/>
        <end position="56"/>
    </location>
</feature>
<evidence type="ECO:0000256" key="1">
    <source>
        <dbReference type="SAM" id="Coils"/>
    </source>
</evidence>
<protein>
    <submittedName>
        <fullName evidence="4">Uncharacterized protein</fullName>
    </submittedName>
</protein>
<feature type="transmembrane region" description="Helical" evidence="3">
    <location>
        <begin position="297"/>
        <end position="318"/>
    </location>
</feature>
<dbReference type="EMBL" id="MN739015">
    <property type="protein sequence ID" value="QHT35243.1"/>
    <property type="molecule type" value="Genomic_DNA"/>
</dbReference>
<feature type="transmembrane region" description="Helical" evidence="3">
    <location>
        <begin position="127"/>
        <end position="150"/>
    </location>
</feature>
<feature type="transmembrane region" description="Helical" evidence="3">
    <location>
        <begin position="330"/>
        <end position="359"/>
    </location>
</feature>
<keyword evidence="3" id="KW-1133">Transmembrane helix</keyword>
<keyword evidence="3" id="KW-0472">Membrane</keyword>
<accession>A0A6C0F3N2</accession>
<feature type="transmembrane region" description="Helical" evidence="3">
    <location>
        <begin position="252"/>
        <end position="270"/>
    </location>
</feature>
<reference evidence="4" key="1">
    <citation type="journal article" date="2020" name="Nature">
        <title>Giant virus diversity and host interactions through global metagenomics.</title>
        <authorList>
            <person name="Schulz F."/>
            <person name="Roux S."/>
            <person name="Paez-Espino D."/>
            <person name="Jungbluth S."/>
            <person name="Walsh D.A."/>
            <person name="Denef V.J."/>
            <person name="McMahon K.D."/>
            <person name="Konstantinidis K.T."/>
            <person name="Eloe-Fadrosh E.A."/>
            <person name="Kyrpides N.C."/>
            <person name="Woyke T."/>
        </authorList>
    </citation>
    <scope>NUCLEOTIDE SEQUENCE</scope>
    <source>
        <strain evidence="4">GVMAG-M-3300009180-1</strain>
    </source>
</reference>
<evidence type="ECO:0000313" key="4">
    <source>
        <dbReference type="EMBL" id="QHT35243.1"/>
    </source>
</evidence>
<feature type="transmembrane region" description="Helical" evidence="3">
    <location>
        <begin position="170"/>
        <end position="190"/>
    </location>
</feature>
<evidence type="ECO:0000256" key="2">
    <source>
        <dbReference type="SAM" id="MobiDB-lite"/>
    </source>
</evidence>
<keyword evidence="1" id="KW-0175">Coiled coil</keyword>
<dbReference type="AlphaFoldDB" id="A0A6C0F3N2"/>
<organism evidence="4">
    <name type="scientific">viral metagenome</name>
    <dbReference type="NCBI Taxonomy" id="1070528"/>
    <lineage>
        <taxon>unclassified sequences</taxon>
        <taxon>metagenomes</taxon>
        <taxon>organismal metagenomes</taxon>
    </lineage>
</organism>
<name>A0A6C0F3N2_9ZZZZ</name>
<sequence length="488" mass="55894">MSETKWKKNIKFNEKKEDIAETTIVEGMEDKKINEIEAMEKKIRRINNKKKGFTKLPHLESVYDADPIPNTVNSEKELEEKEPEEKEPENLTVESENFDDDPVEPFVEGARGKPPPKKDTFEKVVDTLIYISILPYHISFLIADGLYKVARVKSPMSKDDKDYKNLAGTVQRFLTGLIGIFITYNVYFLYSSREVPSFIDAIMKQFKPKPAEAPPDMVSTVTDGVLPLKVALTPVRIFMFIFGQTLPLIKLIPFKALLFVLSGIVTYYFLTKGASEYFVKTFGNSFKLFIDPTSYKLNVTATIILAISMVYEISMIIVKYKTAAFADPRLILFWILFFGIAMGLGFIAEFVIPMFVFYVTMLCMMDNKDSPFNFPKVMSDINKSFVGDSDDIYECPVAGTDLEKFIIRCNKILGKVILENIHIWVLVPIILYNIYNTESGKSRIQSNYLRRAHNSIGGVTIFMLIITNKYLGERFKALFEKKNTFFDD</sequence>
<keyword evidence="3" id="KW-0812">Transmembrane</keyword>
<feature type="region of interest" description="Disordered" evidence="2">
    <location>
        <begin position="64"/>
        <end position="115"/>
    </location>
</feature>
<evidence type="ECO:0000256" key="3">
    <source>
        <dbReference type="SAM" id="Phobius"/>
    </source>
</evidence>
<proteinExistence type="predicted"/>